<dbReference type="EMBL" id="FONY01000015">
    <property type="protein sequence ID" value="SFF09486.1"/>
    <property type="molecule type" value="Genomic_DNA"/>
</dbReference>
<reference evidence="2 3" key="1">
    <citation type="submission" date="2016-10" db="EMBL/GenBank/DDBJ databases">
        <authorList>
            <person name="de Groot N.N."/>
        </authorList>
    </citation>
    <scope>NUCLEOTIDE SEQUENCE [LARGE SCALE GENOMIC DNA]</scope>
    <source>
        <strain>GEY</strain>
        <strain evidence="3">DSM 9560</strain>
    </source>
</reference>
<name>A0A1I2FYA4_9BACT</name>
<evidence type="ECO:0000313" key="2">
    <source>
        <dbReference type="EMBL" id="SFF09486.1"/>
    </source>
</evidence>
<sequence length="164" mass="18972">MKNILLLLHIFESHYTPTFQLAKLLQSQGYQAVYAVPERYKAHIEAQGFTSITLLGFPFGLGFEKDNREFEKSQDLYLDVLLDKISNRIYEDRKAKLSQIVDALQPTLILIDMWISTDLIMVYPKVWTNKATRTAHQSPLQAKPTNLQRKNRSKIYRGESADPL</sequence>
<dbReference type="RefSeq" id="WP_091544725.1">
    <property type="nucleotide sequence ID" value="NZ_FONY01000015.1"/>
</dbReference>
<dbReference type="SUPFAM" id="SSF53756">
    <property type="entry name" value="UDP-Glycosyltransferase/glycogen phosphorylase"/>
    <property type="match status" value="1"/>
</dbReference>
<evidence type="ECO:0000313" key="3">
    <source>
        <dbReference type="Proteomes" id="UP000199513"/>
    </source>
</evidence>
<feature type="compositionally biased region" description="Polar residues" evidence="1">
    <location>
        <begin position="134"/>
        <end position="148"/>
    </location>
</feature>
<gene>
    <name evidence="2" type="ORF">SAMN04488541_1015102</name>
</gene>
<keyword evidence="3" id="KW-1185">Reference proteome</keyword>
<proteinExistence type="predicted"/>
<feature type="region of interest" description="Disordered" evidence="1">
    <location>
        <begin position="134"/>
        <end position="164"/>
    </location>
</feature>
<dbReference type="AlphaFoldDB" id="A0A1I2FYA4"/>
<dbReference type="Proteomes" id="UP000199513">
    <property type="component" value="Unassembled WGS sequence"/>
</dbReference>
<evidence type="ECO:0008006" key="4">
    <source>
        <dbReference type="Google" id="ProtNLM"/>
    </source>
</evidence>
<protein>
    <recommendedName>
        <fullName evidence="4">UDP-glucoronosyl and UDP-glucosyl transferase</fullName>
    </recommendedName>
</protein>
<dbReference type="Gene3D" id="3.40.50.2000">
    <property type="entry name" value="Glycogen Phosphorylase B"/>
    <property type="match status" value="1"/>
</dbReference>
<accession>A0A1I2FYA4</accession>
<organism evidence="2 3">
    <name type="scientific">Thermoflexibacter ruber</name>
    <dbReference type="NCBI Taxonomy" id="1003"/>
    <lineage>
        <taxon>Bacteria</taxon>
        <taxon>Pseudomonadati</taxon>
        <taxon>Bacteroidota</taxon>
        <taxon>Cytophagia</taxon>
        <taxon>Cytophagales</taxon>
        <taxon>Thermoflexibacteraceae</taxon>
        <taxon>Thermoflexibacter</taxon>
    </lineage>
</organism>
<evidence type="ECO:0000256" key="1">
    <source>
        <dbReference type="SAM" id="MobiDB-lite"/>
    </source>
</evidence>
<dbReference type="STRING" id="1003.SAMN04488541_1015102"/>
<dbReference type="OrthoDB" id="9805366at2"/>